<dbReference type="InterPro" id="IPR000182">
    <property type="entry name" value="GNAT_dom"/>
</dbReference>
<dbReference type="AlphaFoldDB" id="A0A5F2BV26"/>
<sequence>MQPKVIEITENYVKLHRTLSDLMGAPIFNYKCFDFYSNPDSHWFTRIILKGSLSPSELIEEVEDLRKKGFHPDILDFLNTRDHEDSIRKLGYDSCNEQVGMYLKGNPIPSDRPKTSKNSNIQNEATSETLEIRKIKTPSELKDWLKIVNDSFESDDRENLYLKLIDQNGFRLYAGFINGRMATTGMTFFDGESYGLYSITTGLQHRGFGYASILVEHILGEIRKEFSGFIILHATEMGKGIYERFGFEKSILLRHWSHSGV</sequence>
<reference evidence="2 3" key="1">
    <citation type="journal article" date="2019" name="PLoS Negl. Trop. Dis.">
        <title>Revisiting the worldwide diversity of Leptospira species in the environment.</title>
        <authorList>
            <person name="Vincent A.T."/>
            <person name="Schiettekatte O."/>
            <person name="Bourhy P."/>
            <person name="Veyrier F.J."/>
            <person name="Picardeau M."/>
        </authorList>
    </citation>
    <scope>NUCLEOTIDE SEQUENCE [LARGE SCALE GENOMIC DNA]</scope>
    <source>
        <strain evidence="2 3">201702444</strain>
    </source>
</reference>
<comment type="caution">
    <text evidence="2">The sequence shown here is derived from an EMBL/GenBank/DDBJ whole genome shotgun (WGS) entry which is preliminary data.</text>
</comment>
<dbReference type="Pfam" id="PF13527">
    <property type="entry name" value="Acetyltransf_9"/>
    <property type="match status" value="1"/>
</dbReference>
<feature type="domain" description="N-acetyltransferase" evidence="1">
    <location>
        <begin position="130"/>
        <end position="261"/>
    </location>
</feature>
<evidence type="ECO:0000259" key="1">
    <source>
        <dbReference type="PROSITE" id="PS51186"/>
    </source>
</evidence>
<dbReference type="OrthoDB" id="343546at2"/>
<dbReference type="InterPro" id="IPR016181">
    <property type="entry name" value="Acyl_CoA_acyltransferase"/>
</dbReference>
<protein>
    <submittedName>
        <fullName evidence="2">GNAT family N-acetyltransferase</fullName>
    </submittedName>
</protein>
<dbReference type="RefSeq" id="WP_135669326.1">
    <property type="nucleotide sequence ID" value="NZ_RQGN01000003.1"/>
</dbReference>
<organism evidence="2 3">
    <name type="scientific">Leptospira barantonii</name>
    <dbReference type="NCBI Taxonomy" id="2023184"/>
    <lineage>
        <taxon>Bacteria</taxon>
        <taxon>Pseudomonadati</taxon>
        <taxon>Spirochaetota</taxon>
        <taxon>Spirochaetia</taxon>
        <taxon>Leptospirales</taxon>
        <taxon>Leptospiraceae</taxon>
        <taxon>Leptospira</taxon>
    </lineage>
</organism>
<name>A0A5F2BV26_9LEPT</name>
<dbReference type="Gene3D" id="3.40.630.30">
    <property type="match status" value="1"/>
</dbReference>
<evidence type="ECO:0000313" key="3">
    <source>
        <dbReference type="Proteomes" id="UP000298429"/>
    </source>
</evidence>
<dbReference type="PROSITE" id="PS51186">
    <property type="entry name" value="GNAT"/>
    <property type="match status" value="1"/>
</dbReference>
<gene>
    <name evidence="2" type="ORF">EHQ76_00770</name>
</gene>
<dbReference type="Proteomes" id="UP000298429">
    <property type="component" value="Unassembled WGS sequence"/>
</dbReference>
<dbReference type="GO" id="GO:0016747">
    <property type="term" value="F:acyltransferase activity, transferring groups other than amino-acyl groups"/>
    <property type="evidence" value="ECO:0007669"/>
    <property type="project" value="InterPro"/>
</dbReference>
<keyword evidence="2" id="KW-0808">Transferase</keyword>
<proteinExistence type="predicted"/>
<dbReference type="EMBL" id="RQGN01000003">
    <property type="protein sequence ID" value="TGM10217.1"/>
    <property type="molecule type" value="Genomic_DNA"/>
</dbReference>
<evidence type="ECO:0000313" key="2">
    <source>
        <dbReference type="EMBL" id="TGM10217.1"/>
    </source>
</evidence>
<accession>A0A5F2BV26</accession>
<dbReference type="SUPFAM" id="SSF55729">
    <property type="entry name" value="Acyl-CoA N-acyltransferases (Nat)"/>
    <property type="match status" value="1"/>
</dbReference>